<evidence type="ECO:0000313" key="2">
    <source>
        <dbReference type="Proteomes" id="UP001311730"/>
    </source>
</evidence>
<name>A0ABU5ZCI3_9FLAO</name>
<proteinExistence type="predicted"/>
<dbReference type="Proteomes" id="UP001311730">
    <property type="component" value="Unassembled WGS sequence"/>
</dbReference>
<organism evidence="1 2">
    <name type="scientific">Capnocytophaga gingivalis</name>
    <dbReference type="NCBI Taxonomy" id="1017"/>
    <lineage>
        <taxon>Bacteria</taxon>
        <taxon>Pseudomonadati</taxon>
        <taxon>Bacteroidota</taxon>
        <taxon>Flavobacteriia</taxon>
        <taxon>Flavobacteriales</taxon>
        <taxon>Flavobacteriaceae</taxon>
        <taxon>Capnocytophaga</taxon>
    </lineage>
</organism>
<comment type="caution">
    <text evidence="1">The sequence shown here is derived from an EMBL/GenBank/DDBJ whole genome shotgun (WGS) entry which is preliminary data.</text>
</comment>
<dbReference type="EMBL" id="JAYKBW010000015">
    <property type="protein sequence ID" value="MEB3076058.1"/>
    <property type="molecule type" value="Genomic_DNA"/>
</dbReference>
<keyword evidence="2" id="KW-1185">Reference proteome</keyword>
<reference evidence="1 2" key="1">
    <citation type="submission" date="2023-12" db="EMBL/GenBank/DDBJ databases">
        <title>Genomic sequences of Capnocytophaga and Parvimonas strains.</title>
        <authorList>
            <person name="Watt R.M."/>
            <person name="Wang M."/>
            <person name="Yang T."/>
            <person name="Tong W.M."/>
        </authorList>
    </citation>
    <scope>NUCLEOTIDE SEQUENCE [LARGE SCALE GENOMIC DNA]</scope>
    <source>
        <strain evidence="1 2">CCUG 13096</strain>
    </source>
</reference>
<sequence length="75" mass="8552">MHPCMPRSTPQKRVEQVELPAVKDTPQVIYIREVPISDNNNLTEKQTTDNKLKWWHVGLAFVAGYCLASSNTKKV</sequence>
<accession>A0ABU5ZCI3</accession>
<protein>
    <submittedName>
        <fullName evidence="1">Uncharacterized protein</fullName>
    </submittedName>
</protein>
<gene>
    <name evidence="1" type="ORF">VJJ08_12235</name>
</gene>
<evidence type="ECO:0000313" key="1">
    <source>
        <dbReference type="EMBL" id="MEB3076058.1"/>
    </source>
</evidence>
<dbReference type="RefSeq" id="WP_297970870.1">
    <property type="nucleotide sequence ID" value="NZ_JAYKBW010000015.1"/>
</dbReference>